<feature type="compositionally biased region" description="Basic and acidic residues" evidence="5">
    <location>
        <begin position="15"/>
        <end position="24"/>
    </location>
</feature>
<comment type="subcellular location">
    <subcellularLocation>
        <location evidence="1">Membrane</location>
        <topology evidence="1">Multi-pass membrane protein</topology>
    </subcellularLocation>
</comment>
<dbReference type="Proteomes" id="UP001211204">
    <property type="component" value="Chromosome"/>
</dbReference>
<evidence type="ECO:0000256" key="1">
    <source>
        <dbReference type="ARBA" id="ARBA00004141"/>
    </source>
</evidence>
<keyword evidence="7" id="KW-1185">Reference proteome</keyword>
<name>A0ABN6TUN0_9BURK</name>
<keyword evidence="2" id="KW-0812">Transmembrane</keyword>
<organism evidence="6 7">
    <name type="scientific">Polynucleobacter yangtzensis</name>
    <dbReference type="NCBI Taxonomy" id="1743159"/>
    <lineage>
        <taxon>Bacteria</taxon>
        <taxon>Pseudomonadati</taxon>
        <taxon>Pseudomonadota</taxon>
        <taxon>Betaproteobacteria</taxon>
        <taxon>Burkholderiales</taxon>
        <taxon>Burkholderiaceae</taxon>
        <taxon>Polynucleobacter</taxon>
    </lineage>
</organism>
<evidence type="ECO:0000313" key="6">
    <source>
        <dbReference type="EMBL" id="BDT78960.1"/>
    </source>
</evidence>
<evidence type="ECO:0000256" key="3">
    <source>
        <dbReference type="ARBA" id="ARBA00022989"/>
    </source>
</evidence>
<dbReference type="InterPro" id="IPR021147">
    <property type="entry name" value="DUF697"/>
</dbReference>
<dbReference type="EMBL" id="AP026974">
    <property type="protein sequence ID" value="BDT78960.1"/>
    <property type="molecule type" value="Genomic_DNA"/>
</dbReference>
<evidence type="ECO:0000256" key="5">
    <source>
        <dbReference type="SAM" id="MobiDB-lite"/>
    </source>
</evidence>
<dbReference type="Pfam" id="PF05128">
    <property type="entry name" value="DUF697"/>
    <property type="match status" value="1"/>
</dbReference>
<evidence type="ECO:0008006" key="8">
    <source>
        <dbReference type="Google" id="ProtNLM"/>
    </source>
</evidence>
<dbReference type="RefSeq" id="WP_281746206.1">
    <property type="nucleotide sequence ID" value="NZ_AP026974.1"/>
</dbReference>
<evidence type="ECO:0000256" key="2">
    <source>
        <dbReference type="ARBA" id="ARBA00022692"/>
    </source>
</evidence>
<sequence length="298" mass="32401">MSSRKRSTINLNPLDDIKNVDQGDKATAPLGDTNLSAANKSAKLATKKSAHKIDQSKTDAAEEVFEEAAPSRIEAAANRIIMGERNLINVQVSGESAEEIFNQSNSSTLGGDANQSFFKRGKKIQPTKITTTDEVVIIEEVSGESSESVVRKYAEWSIVAGLVPANFLDTVAVTGVQLKMISELCKLYGVPFKKESARAIISSLIASNVTTGLSHTVGLQAIKNIPYLGKLLYVAVQPAMSYASTFALGSVFVRHFEKKGSLVDFNIHDVGVSFKDTYESAKKAFKSENFTRRFIDPR</sequence>
<proteinExistence type="predicted"/>
<evidence type="ECO:0000313" key="7">
    <source>
        <dbReference type="Proteomes" id="UP001211204"/>
    </source>
</evidence>
<gene>
    <name evidence="6" type="ORF">PKF032_08480</name>
</gene>
<evidence type="ECO:0000256" key="4">
    <source>
        <dbReference type="ARBA" id="ARBA00023136"/>
    </source>
</evidence>
<keyword evidence="3" id="KW-1133">Transmembrane helix</keyword>
<reference evidence="6 7" key="1">
    <citation type="submission" date="2022-11" db="EMBL/GenBank/DDBJ databases">
        <title>Complete Genome Sequences of three Polynucleobacter sp. Subcluster PnecC Strains KF022, KF023, and KF032 Isolated from a Shallow Eutrophic Lake in Japan.</title>
        <authorList>
            <person name="Ogata Y."/>
            <person name="Watanabe K."/>
            <person name="Takemine S."/>
            <person name="Shindo C."/>
            <person name="Kurokawa R."/>
            <person name="Suda W."/>
        </authorList>
    </citation>
    <scope>NUCLEOTIDE SEQUENCE [LARGE SCALE GENOMIC DNA]</scope>
    <source>
        <strain evidence="6 7">KF032</strain>
    </source>
</reference>
<protein>
    <recommendedName>
        <fullName evidence="8">DUF697 domain-containing protein</fullName>
    </recommendedName>
</protein>
<accession>A0ABN6TUN0</accession>
<feature type="region of interest" description="Disordered" evidence="5">
    <location>
        <begin position="1"/>
        <end position="35"/>
    </location>
</feature>
<keyword evidence="4" id="KW-0472">Membrane</keyword>